<keyword evidence="1" id="KW-0378">Hydrolase</keyword>
<dbReference type="SUPFAM" id="SSF52266">
    <property type="entry name" value="SGNH hydrolase"/>
    <property type="match status" value="1"/>
</dbReference>
<dbReference type="CDD" id="cd00229">
    <property type="entry name" value="SGNH_hydrolase"/>
    <property type="match status" value="1"/>
</dbReference>
<evidence type="ECO:0000313" key="2">
    <source>
        <dbReference type="Proteomes" id="UP000235584"/>
    </source>
</evidence>
<organism evidence="1 2">
    <name type="scientific">Bacteriovorax stolpii</name>
    <name type="common">Bdellovibrio stolpii</name>
    <dbReference type="NCBI Taxonomy" id="960"/>
    <lineage>
        <taxon>Bacteria</taxon>
        <taxon>Pseudomonadati</taxon>
        <taxon>Bdellovibrionota</taxon>
        <taxon>Bacteriovoracia</taxon>
        <taxon>Bacteriovoracales</taxon>
        <taxon>Bacteriovoracaceae</taxon>
        <taxon>Bacteriovorax</taxon>
    </lineage>
</organism>
<reference evidence="1 2" key="1">
    <citation type="submission" date="2018-01" db="EMBL/GenBank/DDBJ databases">
        <title>Complete genome sequence of Bacteriovorax stolpii DSM12778.</title>
        <authorList>
            <person name="Tang B."/>
            <person name="Chang J."/>
        </authorList>
    </citation>
    <scope>NUCLEOTIDE SEQUENCE [LARGE SCALE GENOMIC DNA]</scope>
    <source>
        <strain evidence="1 2">DSM 12778</strain>
    </source>
</reference>
<dbReference type="Proteomes" id="UP000235584">
    <property type="component" value="Chromosome"/>
</dbReference>
<dbReference type="AlphaFoldDB" id="A0A2K9NPG9"/>
<dbReference type="KEGG" id="bsto:C0V70_04555"/>
<dbReference type="EMBL" id="CP025704">
    <property type="protein sequence ID" value="AUN97392.1"/>
    <property type="molecule type" value="Genomic_DNA"/>
</dbReference>
<keyword evidence="2" id="KW-1185">Reference proteome</keyword>
<evidence type="ECO:0000313" key="1">
    <source>
        <dbReference type="EMBL" id="AUN97392.1"/>
    </source>
</evidence>
<dbReference type="OrthoDB" id="5297943at2"/>
<protein>
    <submittedName>
        <fullName evidence="1">SGNH/GDSL hydrolase family protein</fullName>
    </submittedName>
</protein>
<dbReference type="GO" id="GO:0016788">
    <property type="term" value="F:hydrolase activity, acting on ester bonds"/>
    <property type="evidence" value="ECO:0007669"/>
    <property type="project" value="UniProtKB-ARBA"/>
</dbReference>
<proteinExistence type="predicted"/>
<dbReference type="InterPro" id="IPR036514">
    <property type="entry name" value="SGNH_hydro_sf"/>
</dbReference>
<sequence length="227" mass="25150">MLRRIMKKSLLIPSFLILFSSAFAQEAKTILYVGDSHSYGKLGTTIEKNLSQKAARVIMQSSCGATPSTWLGNNKYEKTVCGFWKKDGNEEIRSKEHNTPKFVDELVKYRPDVTIVQLGTNIAAGAKPANARNSIIAMMKAIKDEGSKCIWIGPPDANSKVVTQVKLKETNDLLTSLAKENNCQYVDSLKITKFPADNKEGIHYPPSASAQWGEKVSVQLLELIKDN</sequence>
<gene>
    <name evidence="1" type="ORF">C0V70_04555</name>
</gene>
<accession>A0A2K9NPG9</accession>
<name>A0A2K9NPG9_BACTC</name>
<dbReference type="Gene3D" id="3.40.50.1110">
    <property type="entry name" value="SGNH hydrolase"/>
    <property type="match status" value="1"/>
</dbReference>